<evidence type="ECO:0000256" key="3">
    <source>
        <dbReference type="ARBA" id="ARBA00023315"/>
    </source>
</evidence>
<dbReference type="GO" id="GO:0006654">
    <property type="term" value="P:phosphatidic acid biosynthetic process"/>
    <property type="evidence" value="ECO:0007669"/>
    <property type="project" value="TreeGrafter"/>
</dbReference>
<accession>D3EQ71</accession>
<keyword evidence="5" id="KW-1133">Transmembrane helix</keyword>
<evidence type="ECO:0000256" key="4">
    <source>
        <dbReference type="RuleBase" id="RU361267"/>
    </source>
</evidence>
<gene>
    <name evidence="7" type="ordered locus">UCYN_09400</name>
</gene>
<dbReference type="HOGENOM" id="CLU_027938_4_5_3"/>
<feature type="domain" description="Phospholipid/glycerol acyltransferase" evidence="6">
    <location>
        <begin position="50"/>
        <end position="162"/>
    </location>
</feature>
<dbReference type="PANTHER" id="PTHR10434">
    <property type="entry name" value="1-ACYL-SN-GLYCEROL-3-PHOSPHATE ACYLTRANSFERASE"/>
    <property type="match status" value="1"/>
</dbReference>
<keyword evidence="4" id="KW-0443">Lipid metabolism</keyword>
<dbReference type="GO" id="GO:0016020">
    <property type="term" value="C:membrane"/>
    <property type="evidence" value="ECO:0007669"/>
    <property type="project" value="InterPro"/>
</dbReference>
<name>D3EQ71_ATETH</name>
<dbReference type="InterPro" id="IPR002123">
    <property type="entry name" value="Plipid/glycerol_acylTrfase"/>
</dbReference>
<comment type="catalytic activity">
    <reaction evidence="4">
        <text>a 1-acyl-sn-glycero-3-phosphate + an acyl-CoA = a 1,2-diacyl-sn-glycero-3-phosphate + CoA</text>
        <dbReference type="Rhea" id="RHEA:19709"/>
        <dbReference type="ChEBI" id="CHEBI:57287"/>
        <dbReference type="ChEBI" id="CHEBI:57970"/>
        <dbReference type="ChEBI" id="CHEBI:58342"/>
        <dbReference type="ChEBI" id="CHEBI:58608"/>
        <dbReference type="EC" id="2.3.1.51"/>
    </reaction>
</comment>
<dbReference type="PATRIC" id="fig|713887.8.peg.876"/>
<dbReference type="EMBL" id="CP001842">
    <property type="protein sequence ID" value="ADB95621.1"/>
    <property type="molecule type" value="Genomic_DNA"/>
</dbReference>
<keyword evidence="5" id="KW-0472">Membrane</keyword>
<comment type="similarity">
    <text evidence="1 4">Belongs to the 1-acyl-sn-glycerol-3-phosphate acyltransferase family.</text>
</comment>
<dbReference type="KEGG" id="cyu:UCYN_09400"/>
<dbReference type="SUPFAM" id="SSF69593">
    <property type="entry name" value="Glycerol-3-phosphate (1)-acyltransferase"/>
    <property type="match status" value="1"/>
</dbReference>
<keyword evidence="2 4" id="KW-0808">Transferase</keyword>
<dbReference type="STRING" id="1453429.UCYN_09400"/>
<dbReference type="AlphaFoldDB" id="D3EQ71"/>
<evidence type="ECO:0000256" key="2">
    <source>
        <dbReference type="ARBA" id="ARBA00022679"/>
    </source>
</evidence>
<keyword evidence="4" id="KW-0594">Phospholipid biosynthesis</keyword>
<dbReference type="InterPro" id="IPR004552">
    <property type="entry name" value="AGP_acyltrans"/>
</dbReference>
<evidence type="ECO:0000256" key="1">
    <source>
        <dbReference type="ARBA" id="ARBA00008655"/>
    </source>
</evidence>
<dbReference type="Proteomes" id="UP000001405">
    <property type="component" value="Chromosome"/>
</dbReference>
<feature type="transmembrane region" description="Helical" evidence="5">
    <location>
        <begin position="12"/>
        <end position="34"/>
    </location>
</feature>
<protein>
    <recommendedName>
        <fullName evidence="4">1-acyl-sn-glycerol-3-phosphate acyltransferase</fullName>
        <ecNumber evidence="4">2.3.1.51</ecNumber>
    </recommendedName>
</protein>
<keyword evidence="4" id="KW-0444">Lipid biosynthesis</keyword>
<keyword evidence="3 4" id="KW-0012">Acyltransferase</keyword>
<evidence type="ECO:0000259" key="6">
    <source>
        <dbReference type="SMART" id="SM00563"/>
    </source>
</evidence>
<evidence type="ECO:0000256" key="5">
    <source>
        <dbReference type="SAM" id="Phobius"/>
    </source>
</evidence>
<evidence type="ECO:0000313" key="8">
    <source>
        <dbReference type="Proteomes" id="UP000001405"/>
    </source>
</evidence>
<dbReference type="RefSeq" id="WP_012954308.1">
    <property type="nucleotide sequence ID" value="NC_013771.1"/>
</dbReference>
<keyword evidence="8" id="KW-1185">Reference proteome</keyword>
<dbReference type="EC" id="2.3.1.51" evidence="4"/>
<dbReference type="GO" id="GO:0003841">
    <property type="term" value="F:1-acylglycerol-3-phosphate O-acyltransferase activity"/>
    <property type="evidence" value="ECO:0007669"/>
    <property type="project" value="UniProtKB-UniRule"/>
</dbReference>
<dbReference type="PANTHER" id="PTHR10434:SF11">
    <property type="entry name" value="1-ACYL-SN-GLYCEROL-3-PHOSPHATE ACYLTRANSFERASE"/>
    <property type="match status" value="1"/>
</dbReference>
<sequence>MENNSFKKRESILSFILYHLLKILIVHPLFLTYFRGKVYGQENIPKGKPVIVISNHSSYLDPPLISSCMNRPVAFMAKEELFKIPLLAQAIRLCGAYPVKRETGDRGAIKSAINALKNGWLVGIFLQGTRTKDGSIDKPKLGAAMIANRTQALLLPISLWGTHEILKKGSFFPISVPLTIRIGKPVEPPQSNKRKELEEVTQKCADRINQLNSLGR</sequence>
<reference evidence="7 8" key="1">
    <citation type="journal article" date="2010" name="Nature">
        <title>Metabolic streamlining in an open-ocean nitrogen-fixing cyanobacterium.</title>
        <authorList>
            <person name="Tripp H.J."/>
            <person name="Bench S.R."/>
            <person name="Turk K.A."/>
            <person name="Foster R.A."/>
            <person name="Desany B.A."/>
            <person name="Niazi F."/>
            <person name="Affourtit J.P."/>
            <person name="Zehr J.P."/>
        </authorList>
    </citation>
    <scope>NUCLEOTIDE SEQUENCE [LARGE SCALE GENOMIC DNA]</scope>
    <source>
        <strain evidence="8">ALOHA</strain>
    </source>
</reference>
<dbReference type="SMART" id="SM00563">
    <property type="entry name" value="PlsC"/>
    <property type="match status" value="1"/>
</dbReference>
<keyword evidence="5" id="KW-0812">Transmembrane</keyword>
<comment type="domain">
    <text evidence="4">The HXXXXD motif is essential for acyltransferase activity and may constitute the binding site for the phosphate moiety of the glycerol-3-phosphate.</text>
</comment>
<keyword evidence="4" id="KW-1208">Phospholipid metabolism</keyword>
<dbReference type="OrthoDB" id="9803035at2"/>
<dbReference type="Pfam" id="PF01553">
    <property type="entry name" value="Acyltransferase"/>
    <property type="match status" value="1"/>
</dbReference>
<proteinExistence type="inferred from homology"/>
<dbReference type="NCBIfam" id="TIGR00530">
    <property type="entry name" value="AGP_acyltrn"/>
    <property type="match status" value="1"/>
</dbReference>
<dbReference type="CDD" id="cd07989">
    <property type="entry name" value="LPLAT_AGPAT-like"/>
    <property type="match status" value="1"/>
</dbReference>
<organism evidence="8">
    <name type="scientific">Atelocyanobacterium thalassa (isolate ALOHA)</name>
    <dbReference type="NCBI Taxonomy" id="1453429"/>
    <lineage>
        <taxon>Bacteria</taxon>
        <taxon>Bacillati</taxon>
        <taxon>Cyanobacteriota</taxon>
        <taxon>Cyanophyceae</taxon>
        <taxon>Oscillatoriophycideae</taxon>
        <taxon>Chroococcales</taxon>
        <taxon>Aphanothecaceae</taxon>
        <taxon>Candidatus Atelocyanobacterium</taxon>
        <taxon>Candidatus Atelocyanobacterium thalassae</taxon>
    </lineage>
</organism>
<evidence type="ECO:0000313" key="7">
    <source>
        <dbReference type="EMBL" id="ADB95621.1"/>
    </source>
</evidence>